<name>A0A6M1LFU6_9PROT</name>
<organism evidence="1 2">
    <name type="scientific">Falsiroseomonas algicola</name>
    <dbReference type="NCBI Taxonomy" id="2716930"/>
    <lineage>
        <taxon>Bacteria</taxon>
        <taxon>Pseudomonadati</taxon>
        <taxon>Pseudomonadota</taxon>
        <taxon>Alphaproteobacteria</taxon>
        <taxon>Acetobacterales</taxon>
        <taxon>Roseomonadaceae</taxon>
        <taxon>Falsiroseomonas</taxon>
    </lineage>
</organism>
<evidence type="ECO:0000313" key="2">
    <source>
        <dbReference type="Proteomes" id="UP000475385"/>
    </source>
</evidence>
<evidence type="ECO:0000313" key="1">
    <source>
        <dbReference type="EMBL" id="NGM18884.1"/>
    </source>
</evidence>
<proteinExistence type="predicted"/>
<comment type="caution">
    <text evidence="1">The sequence shown here is derived from an EMBL/GenBank/DDBJ whole genome shotgun (WGS) entry which is preliminary data.</text>
</comment>
<dbReference type="EMBL" id="JAAIKB010000001">
    <property type="protein sequence ID" value="NGM18884.1"/>
    <property type="molecule type" value="Genomic_DNA"/>
</dbReference>
<keyword evidence="2" id="KW-1185">Reference proteome</keyword>
<protein>
    <submittedName>
        <fullName evidence="1">Uncharacterized protein</fullName>
    </submittedName>
</protein>
<sequence>MVESRRQMALQGDALDALAEMAGDDPRARDALARAGRVGLRIGLAGPALLLYALSAAEAVRRGDDPAGRLAADLARAGIEEPFGATLPHA</sequence>
<reference evidence="1 2" key="1">
    <citation type="submission" date="2020-03" db="EMBL/GenBank/DDBJ databases">
        <title>Roseomonas stagni sp. nov., isolated from pond water in Japan.</title>
        <authorList>
            <person name="Furuhata K."/>
            <person name="Miyamoto H."/>
            <person name="Goto K."/>
        </authorList>
    </citation>
    <scope>NUCLEOTIDE SEQUENCE [LARGE SCALE GENOMIC DNA]</scope>
    <source>
        <strain evidence="1 2">PeD5</strain>
    </source>
</reference>
<dbReference type="RefSeq" id="WP_164692748.1">
    <property type="nucleotide sequence ID" value="NZ_JAAIKB010000001.1"/>
</dbReference>
<dbReference type="AlphaFoldDB" id="A0A6M1LFU6"/>
<dbReference type="Proteomes" id="UP000475385">
    <property type="component" value="Unassembled WGS sequence"/>
</dbReference>
<gene>
    <name evidence="1" type="ORF">G3576_02585</name>
</gene>
<accession>A0A6M1LFU6</accession>